<evidence type="ECO:0000256" key="5">
    <source>
        <dbReference type="ARBA" id="ARBA00022825"/>
    </source>
</evidence>
<dbReference type="PROSITE" id="PS50240">
    <property type="entry name" value="TRYPSIN_DOM"/>
    <property type="match status" value="1"/>
</dbReference>
<dbReference type="InterPro" id="IPR050430">
    <property type="entry name" value="Peptidase_S1"/>
</dbReference>
<evidence type="ECO:0000256" key="7">
    <source>
        <dbReference type="ARBA" id="ARBA00023157"/>
    </source>
</evidence>
<sequence>MTRLFILVCLCASALGAPKSKKISSNDGKIVGGSDTNISEVPYQVSLQYRNRHICGGSILDSRHVLTAAHCVHGMNSQVMSVRAGSSLHSSGGEVHRVRRATVHPNYREATSDNDIAMLELATPITPSSGARAVQLARSEPRPGERALVSGWGATREGGGASRTLKSVSVPTISRESCQRMYMRFNTVTENMWCAGYHEGKRDACQGDSGGPAVVNGRLAGVVSWGAGCARRASPGVYANVARYQDWIAEQTGGTRKSSSTKSKSKS</sequence>
<evidence type="ECO:0000256" key="1">
    <source>
        <dbReference type="ARBA" id="ARBA00007664"/>
    </source>
</evidence>
<dbReference type="InterPro" id="IPR018114">
    <property type="entry name" value="TRYPSIN_HIS"/>
</dbReference>
<dbReference type="InterPro" id="IPR001314">
    <property type="entry name" value="Peptidase_S1A"/>
</dbReference>
<proteinExistence type="inferred from homology"/>
<protein>
    <recommendedName>
        <fullName evidence="9">Peptidase S1 domain-containing protein</fullName>
    </recommendedName>
</protein>
<dbReference type="Gene3D" id="2.40.10.10">
    <property type="entry name" value="Trypsin-like serine proteases"/>
    <property type="match status" value="1"/>
</dbReference>
<feature type="domain" description="Peptidase S1" evidence="9">
    <location>
        <begin position="30"/>
        <end position="253"/>
    </location>
</feature>
<keyword evidence="2" id="KW-0645">Protease</keyword>
<dbReference type="PRINTS" id="PR00722">
    <property type="entry name" value="CHYMOTRYPSIN"/>
</dbReference>
<comment type="caution">
    <text evidence="10">The sequence shown here is derived from an EMBL/GenBank/DDBJ whole genome shotgun (WGS) entry which is preliminary data.</text>
</comment>
<keyword evidence="7" id="KW-1015">Disulfide bond</keyword>
<feature type="signal peptide" evidence="8">
    <location>
        <begin position="1"/>
        <end position="16"/>
    </location>
</feature>
<keyword evidence="3 8" id="KW-0732">Signal</keyword>
<dbReference type="Pfam" id="PF00089">
    <property type="entry name" value="Trypsin"/>
    <property type="match status" value="1"/>
</dbReference>
<evidence type="ECO:0000256" key="2">
    <source>
        <dbReference type="ARBA" id="ARBA00022670"/>
    </source>
</evidence>
<evidence type="ECO:0000256" key="3">
    <source>
        <dbReference type="ARBA" id="ARBA00022729"/>
    </source>
</evidence>
<dbReference type="AlphaFoldDB" id="A0AAW2HCS1"/>
<organism evidence="10">
    <name type="scientific">Menopon gallinae</name>
    <name type="common">poultry shaft louse</name>
    <dbReference type="NCBI Taxonomy" id="328185"/>
    <lineage>
        <taxon>Eukaryota</taxon>
        <taxon>Metazoa</taxon>
        <taxon>Ecdysozoa</taxon>
        <taxon>Arthropoda</taxon>
        <taxon>Hexapoda</taxon>
        <taxon>Insecta</taxon>
        <taxon>Pterygota</taxon>
        <taxon>Neoptera</taxon>
        <taxon>Paraneoptera</taxon>
        <taxon>Psocodea</taxon>
        <taxon>Troctomorpha</taxon>
        <taxon>Phthiraptera</taxon>
        <taxon>Amblycera</taxon>
        <taxon>Menoponidae</taxon>
        <taxon>Menopon</taxon>
    </lineage>
</organism>
<dbReference type="CDD" id="cd00190">
    <property type="entry name" value="Tryp_SPc"/>
    <property type="match status" value="1"/>
</dbReference>
<dbReference type="SUPFAM" id="SSF50494">
    <property type="entry name" value="Trypsin-like serine proteases"/>
    <property type="match status" value="1"/>
</dbReference>
<evidence type="ECO:0000313" key="10">
    <source>
        <dbReference type="EMBL" id="KAL0267590.1"/>
    </source>
</evidence>
<keyword evidence="6" id="KW-0865">Zymogen</keyword>
<comment type="similarity">
    <text evidence="1">Belongs to the peptidase S1 family.</text>
</comment>
<evidence type="ECO:0000259" key="9">
    <source>
        <dbReference type="PROSITE" id="PS50240"/>
    </source>
</evidence>
<dbReference type="PANTHER" id="PTHR24276:SF91">
    <property type="entry name" value="AT26814P-RELATED"/>
    <property type="match status" value="1"/>
</dbReference>
<evidence type="ECO:0000256" key="6">
    <source>
        <dbReference type="ARBA" id="ARBA00023145"/>
    </source>
</evidence>
<feature type="chain" id="PRO_5044476967" description="Peptidase S1 domain-containing protein" evidence="8">
    <location>
        <begin position="17"/>
        <end position="267"/>
    </location>
</feature>
<accession>A0AAW2HCS1</accession>
<reference evidence="10" key="1">
    <citation type="journal article" date="2024" name="Gigascience">
        <title>Chromosome-level genome of the poultry shaft louse Menopon gallinae provides insight into the host-switching and adaptive evolution of parasitic lice.</title>
        <authorList>
            <person name="Xu Y."/>
            <person name="Ma L."/>
            <person name="Liu S."/>
            <person name="Liang Y."/>
            <person name="Liu Q."/>
            <person name="He Z."/>
            <person name="Tian L."/>
            <person name="Duan Y."/>
            <person name="Cai W."/>
            <person name="Li H."/>
            <person name="Song F."/>
        </authorList>
    </citation>
    <scope>NUCLEOTIDE SEQUENCE</scope>
    <source>
        <strain evidence="10">Cailab_2023a</strain>
    </source>
</reference>
<dbReference type="InterPro" id="IPR001254">
    <property type="entry name" value="Trypsin_dom"/>
</dbReference>
<dbReference type="SMART" id="SM00020">
    <property type="entry name" value="Tryp_SPc"/>
    <property type="match status" value="1"/>
</dbReference>
<gene>
    <name evidence="10" type="ORF">PYX00_009821</name>
</gene>
<keyword evidence="5" id="KW-0720">Serine protease</keyword>
<keyword evidence="4" id="KW-0378">Hydrolase</keyword>
<evidence type="ECO:0000256" key="4">
    <source>
        <dbReference type="ARBA" id="ARBA00022801"/>
    </source>
</evidence>
<dbReference type="InterPro" id="IPR009003">
    <property type="entry name" value="Peptidase_S1_PA"/>
</dbReference>
<dbReference type="GO" id="GO:0006508">
    <property type="term" value="P:proteolysis"/>
    <property type="evidence" value="ECO:0007669"/>
    <property type="project" value="UniProtKB-KW"/>
</dbReference>
<dbReference type="EMBL" id="JARGDH010000005">
    <property type="protein sequence ID" value="KAL0267590.1"/>
    <property type="molecule type" value="Genomic_DNA"/>
</dbReference>
<dbReference type="FunFam" id="2.40.10.10:FF:000077">
    <property type="entry name" value="Predicted protein"/>
    <property type="match status" value="1"/>
</dbReference>
<evidence type="ECO:0000256" key="8">
    <source>
        <dbReference type="SAM" id="SignalP"/>
    </source>
</evidence>
<dbReference type="EMBL" id="JARGDH010000005">
    <property type="protein sequence ID" value="KAL0267589.1"/>
    <property type="molecule type" value="Genomic_DNA"/>
</dbReference>
<dbReference type="PANTHER" id="PTHR24276">
    <property type="entry name" value="POLYSERASE-RELATED"/>
    <property type="match status" value="1"/>
</dbReference>
<dbReference type="GO" id="GO:0004252">
    <property type="term" value="F:serine-type endopeptidase activity"/>
    <property type="evidence" value="ECO:0007669"/>
    <property type="project" value="InterPro"/>
</dbReference>
<dbReference type="PROSITE" id="PS00134">
    <property type="entry name" value="TRYPSIN_HIS"/>
    <property type="match status" value="1"/>
</dbReference>
<dbReference type="InterPro" id="IPR043504">
    <property type="entry name" value="Peptidase_S1_PA_chymotrypsin"/>
</dbReference>
<name>A0AAW2HCS1_9NEOP</name>